<reference evidence="2 3" key="1">
    <citation type="submission" date="2018-06" db="EMBL/GenBank/DDBJ databases">
        <title>Genomic Encyclopedia of Archaeal and Bacterial Type Strains, Phase II (KMG-II): from individual species to whole genera.</title>
        <authorList>
            <person name="Goeker M."/>
        </authorList>
    </citation>
    <scope>NUCLEOTIDE SEQUENCE [LARGE SCALE GENOMIC DNA]</scope>
    <source>
        <strain evidence="2 3">T4</strain>
    </source>
</reference>
<evidence type="ECO:0000313" key="2">
    <source>
        <dbReference type="EMBL" id="PZV82906.1"/>
    </source>
</evidence>
<dbReference type="OrthoDB" id="1437080at2"/>
<dbReference type="AlphaFoldDB" id="A0A326RQ93"/>
<dbReference type="CDD" id="cd00130">
    <property type="entry name" value="PAS"/>
    <property type="match status" value="1"/>
</dbReference>
<dbReference type="EMBL" id="QKTX01000008">
    <property type="protein sequence ID" value="PZV82906.1"/>
    <property type="molecule type" value="Genomic_DNA"/>
</dbReference>
<name>A0A326RQ93_9BACT</name>
<proteinExistence type="predicted"/>
<keyword evidence="3" id="KW-1185">Reference proteome</keyword>
<organism evidence="2 3">
    <name type="scientific">Algoriphagus aquaeductus</name>
    <dbReference type="NCBI Taxonomy" id="475299"/>
    <lineage>
        <taxon>Bacteria</taxon>
        <taxon>Pseudomonadati</taxon>
        <taxon>Bacteroidota</taxon>
        <taxon>Cytophagia</taxon>
        <taxon>Cytophagales</taxon>
        <taxon>Cyclobacteriaceae</taxon>
        <taxon>Algoriphagus</taxon>
    </lineage>
</organism>
<sequence>MPAQPLELILARQFGDSLSLPMFLVDPDGNLLFYNEPAESIFGLKFNETGGMRLEEWATIFKPTDHAGNPLAPDHLPLVKTLSSKLPANGEFYVDSLIGVRTLISVSTFPIMGKTKRFLGAMAIFLKSQEL</sequence>
<dbReference type="InterPro" id="IPR035965">
    <property type="entry name" value="PAS-like_dom_sf"/>
</dbReference>
<dbReference type="Proteomes" id="UP000248917">
    <property type="component" value="Unassembled WGS sequence"/>
</dbReference>
<feature type="domain" description="PAS" evidence="1">
    <location>
        <begin position="16"/>
        <end position="66"/>
    </location>
</feature>
<dbReference type="RefSeq" id="WP_111393286.1">
    <property type="nucleotide sequence ID" value="NZ_QKTX01000008.1"/>
</dbReference>
<evidence type="ECO:0000259" key="1">
    <source>
        <dbReference type="PROSITE" id="PS50112"/>
    </source>
</evidence>
<dbReference type="Gene3D" id="3.30.450.20">
    <property type="entry name" value="PAS domain"/>
    <property type="match status" value="1"/>
</dbReference>
<gene>
    <name evidence="2" type="ORF">CLV31_108106</name>
</gene>
<accession>A0A326RQ93</accession>
<evidence type="ECO:0000313" key="3">
    <source>
        <dbReference type="Proteomes" id="UP000248917"/>
    </source>
</evidence>
<dbReference type="SUPFAM" id="SSF55785">
    <property type="entry name" value="PYP-like sensor domain (PAS domain)"/>
    <property type="match status" value="1"/>
</dbReference>
<protein>
    <submittedName>
        <fullName evidence="2">PAS domain-containing protein</fullName>
    </submittedName>
</protein>
<dbReference type="InterPro" id="IPR000014">
    <property type="entry name" value="PAS"/>
</dbReference>
<dbReference type="PROSITE" id="PS50112">
    <property type="entry name" value="PAS"/>
    <property type="match status" value="1"/>
</dbReference>
<comment type="caution">
    <text evidence="2">The sequence shown here is derived from an EMBL/GenBank/DDBJ whole genome shotgun (WGS) entry which is preliminary data.</text>
</comment>